<protein>
    <recommendedName>
        <fullName evidence="1">ACT domain-containing protein</fullName>
    </recommendedName>
</protein>
<accession>A0ABX8EBZ6</accession>
<dbReference type="InterPro" id="IPR002912">
    <property type="entry name" value="ACT_dom"/>
</dbReference>
<feature type="domain" description="ACT" evidence="1">
    <location>
        <begin position="1"/>
        <end position="78"/>
    </location>
</feature>
<dbReference type="Proteomes" id="UP000679307">
    <property type="component" value="Chromosome"/>
</dbReference>
<proteinExistence type="predicted"/>
<gene>
    <name evidence="2" type="ORF">ENKNEFLB_00308</name>
</gene>
<dbReference type="PROSITE" id="PS51671">
    <property type="entry name" value="ACT"/>
    <property type="match status" value="1"/>
</dbReference>
<evidence type="ECO:0000313" key="2">
    <source>
        <dbReference type="EMBL" id="QVT77939.1"/>
    </source>
</evidence>
<evidence type="ECO:0000313" key="3">
    <source>
        <dbReference type="Proteomes" id="UP000679307"/>
    </source>
</evidence>
<reference evidence="2 3" key="1">
    <citation type="submission" date="2021-05" db="EMBL/GenBank/DDBJ databases">
        <title>Complete genome of Nocardioides aquaticus KCTC 9944T isolated from meromictic and hypersaline Ekho Lake, Antarctica.</title>
        <authorList>
            <person name="Hwang K."/>
            <person name="Kim K.M."/>
            <person name="Choe H."/>
        </authorList>
    </citation>
    <scope>NUCLEOTIDE SEQUENCE [LARGE SCALE GENOMIC DNA]</scope>
    <source>
        <strain evidence="2 3">KCTC 9944</strain>
    </source>
</reference>
<dbReference type="EMBL" id="CP075371">
    <property type="protein sequence ID" value="QVT77939.1"/>
    <property type="molecule type" value="Genomic_DNA"/>
</dbReference>
<sequence>MRVELPDVPGSLGRLATAIGEAGGDIGAIEIVEKRHDGRAVDDVLLEMAPGSMPDSVVSVCSDLDGVEVIWISHYAPGGNLFLDLEAVEQLSDDPPRARDALIDVLPGTFRADWAMRLHRSRGALHRTGAAPDHFAFVELERSGRLEVPGDEDTLYAAARLDGNEIVVIARRGGPEFLDSELARLGHLAGLAVTISTA</sequence>
<evidence type="ECO:0000259" key="1">
    <source>
        <dbReference type="PROSITE" id="PS51671"/>
    </source>
</evidence>
<organism evidence="2 3">
    <name type="scientific">Nocardioides aquaticus</name>
    <dbReference type="NCBI Taxonomy" id="160826"/>
    <lineage>
        <taxon>Bacteria</taxon>
        <taxon>Bacillati</taxon>
        <taxon>Actinomycetota</taxon>
        <taxon>Actinomycetes</taxon>
        <taxon>Propionibacteriales</taxon>
        <taxon>Nocardioidaceae</taxon>
        <taxon>Nocardioides</taxon>
    </lineage>
</organism>
<keyword evidence="3" id="KW-1185">Reference proteome</keyword>
<name>A0ABX8EBZ6_9ACTN</name>